<keyword evidence="1" id="KW-0175">Coiled coil</keyword>
<organism evidence="2 3">
    <name type="scientific">Tieghemostelium lacteum</name>
    <name type="common">Slime mold</name>
    <name type="synonym">Dictyostelium lacteum</name>
    <dbReference type="NCBI Taxonomy" id="361077"/>
    <lineage>
        <taxon>Eukaryota</taxon>
        <taxon>Amoebozoa</taxon>
        <taxon>Evosea</taxon>
        <taxon>Eumycetozoa</taxon>
        <taxon>Dictyostelia</taxon>
        <taxon>Dictyosteliales</taxon>
        <taxon>Raperosteliaceae</taxon>
        <taxon>Tieghemostelium</taxon>
    </lineage>
</organism>
<reference evidence="2 3" key="1">
    <citation type="submission" date="2015-12" db="EMBL/GenBank/DDBJ databases">
        <title>Dictyostelia acquired genes for synthesis and detection of signals that induce cell-type specialization by lateral gene transfer from prokaryotes.</title>
        <authorList>
            <person name="Gloeckner G."/>
            <person name="Schaap P."/>
        </authorList>
    </citation>
    <scope>NUCLEOTIDE SEQUENCE [LARGE SCALE GENOMIC DNA]</scope>
    <source>
        <strain evidence="2 3">TK</strain>
    </source>
</reference>
<accession>A0A152A0W1</accession>
<dbReference type="AlphaFoldDB" id="A0A152A0W1"/>
<proteinExistence type="predicted"/>
<evidence type="ECO:0000313" key="2">
    <source>
        <dbReference type="EMBL" id="KYQ99838.1"/>
    </source>
</evidence>
<evidence type="ECO:0000256" key="1">
    <source>
        <dbReference type="SAM" id="Coils"/>
    </source>
</evidence>
<dbReference type="EMBL" id="LODT01000020">
    <property type="protein sequence ID" value="KYQ99838.1"/>
    <property type="molecule type" value="Genomic_DNA"/>
</dbReference>
<gene>
    <name evidence="2" type="ORF">DLAC_03789</name>
</gene>
<dbReference type="Proteomes" id="UP000076078">
    <property type="component" value="Unassembled WGS sequence"/>
</dbReference>
<dbReference type="OMA" id="CDIRNDR"/>
<dbReference type="InParanoid" id="A0A152A0W1"/>
<evidence type="ECO:0000313" key="3">
    <source>
        <dbReference type="Proteomes" id="UP000076078"/>
    </source>
</evidence>
<feature type="coiled-coil region" evidence="1">
    <location>
        <begin position="25"/>
        <end position="59"/>
    </location>
</feature>
<sequence>MSINCMLTEITNQILSLESDMDYKIDNQQDILDAHAKDIKTLQEQMKTIKTLLSKNEEESIALPQLRKNARMRQKEKLTTVFHYYLQHVLLPKVNEISGQTFKWEVFSTNYTTNKFAFFILSPQSLKDIQFWCDIRNDRVHTSKLEDIISLIRDIKNTYDQNQDVQKDCQQIKSTILRVCRNLTGDENFLL</sequence>
<name>A0A152A0W1_TIELA</name>
<comment type="caution">
    <text evidence="2">The sequence shown here is derived from an EMBL/GenBank/DDBJ whole genome shotgun (WGS) entry which is preliminary data.</text>
</comment>
<protein>
    <submittedName>
        <fullName evidence="2">Uncharacterized protein</fullName>
    </submittedName>
</protein>
<keyword evidence="3" id="KW-1185">Reference proteome</keyword>